<dbReference type="SUPFAM" id="SSF50985">
    <property type="entry name" value="RCC1/BLIP-II"/>
    <property type="match status" value="1"/>
</dbReference>
<dbReference type="Gene3D" id="2.130.10.30">
    <property type="entry name" value="Regulator of chromosome condensation 1/beta-lactamase-inhibitor protein II"/>
    <property type="match status" value="1"/>
</dbReference>
<dbReference type="Gene3D" id="3.30.710.10">
    <property type="entry name" value="Potassium Channel Kv1.1, Chain A"/>
    <property type="match status" value="1"/>
</dbReference>
<accession>A0AAU9L330</accession>
<proteinExistence type="predicted"/>
<evidence type="ECO:0000313" key="5">
    <source>
        <dbReference type="EMBL" id="CAH0517735.1"/>
    </source>
</evidence>
<evidence type="ECO:0000256" key="3">
    <source>
        <dbReference type="SAM" id="MobiDB-lite"/>
    </source>
</evidence>
<protein>
    <submittedName>
        <fullName evidence="4">Uncharacterized protein</fullName>
    </submittedName>
</protein>
<dbReference type="Pfam" id="PF00415">
    <property type="entry name" value="RCC1"/>
    <property type="match status" value="1"/>
</dbReference>
<dbReference type="InterPro" id="IPR051210">
    <property type="entry name" value="Ub_ligase/GEF_domain"/>
</dbReference>
<dbReference type="EMBL" id="CAKLCB010000252">
    <property type="protein sequence ID" value="CAH0517735.1"/>
    <property type="molecule type" value="Genomic_DNA"/>
</dbReference>
<dbReference type="PROSITE" id="PS50012">
    <property type="entry name" value="RCC1_3"/>
    <property type="match status" value="1"/>
</dbReference>
<dbReference type="PANTHER" id="PTHR22870">
    <property type="entry name" value="REGULATOR OF CHROMOSOME CONDENSATION"/>
    <property type="match status" value="1"/>
</dbReference>
<evidence type="ECO:0000313" key="7">
    <source>
        <dbReference type="Proteomes" id="UP001160483"/>
    </source>
</evidence>
<dbReference type="Proteomes" id="UP001160483">
    <property type="component" value="Unassembled WGS sequence"/>
</dbReference>
<feature type="region of interest" description="Disordered" evidence="3">
    <location>
        <begin position="53"/>
        <end position="77"/>
    </location>
</feature>
<dbReference type="PANTHER" id="PTHR22870:SF408">
    <property type="entry name" value="OS09G0560450 PROTEIN"/>
    <property type="match status" value="1"/>
</dbReference>
<evidence type="ECO:0000313" key="4">
    <source>
        <dbReference type="EMBL" id="CAH0478959.1"/>
    </source>
</evidence>
<feature type="repeat" description="RCC1" evidence="2">
    <location>
        <begin position="107"/>
        <end position="157"/>
    </location>
</feature>
<evidence type="ECO:0000313" key="6">
    <source>
        <dbReference type="Proteomes" id="UP001158986"/>
    </source>
</evidence>
<reference evidence="4 6" key="1">
    <citation type="submission" date="2021-11" db="EMBL/GenBank/DDBJ databases">
        <authorList>
            <person name="Islam A."/>
            <person name="Islam S."/>
            <person name="Flora M.S."/>
            <person name="Rahman M."/>
            <person name="Ziaur R.M."/>
            <person name="Epstein J.H."/>
            <person name="Hassan M."/>
            <person name="Klassen M."/>
            <person name="Woodard K."/>
            <person name="Webb A."/>
            <person name="Webby R.J."/>
            <person name="El Zowalaty M.E."/>
        </authorList>
    </citation>
    <scope>NUCLEOTIDE SEQUENCE</scope>
    <source>
        <strain evidence="5">Pbs1</strain>
        <strain evidence="4">Pbs3</strain>
    </source>
</reference>
<dbReference type="InterPro" id="IPR011333">
    <property type="entry name" value="SKP1/BTB/POZ_sf"/>
</dbReference>
<keyword evidence="6" id="KW-1185">Reference proteome</keyword>
<comment type="caution">
    <text evidence="4">The sequence shown here is derived from an EMBL/GenBank/DDBJ whole genome shotgun (WGS) entry which is preliminary data.</text>
</comment>
<organism evidence="4 7">
    <name type="scientific">Peronospora belbahrii</name>
    <dbReference type="NCBI Taxonomy" id="622444"/>
    <lineage>
        <taxon>Eukaryota</taxon>
        <taxon>Sar</taxon>
        <taxon>Stramenopiles</taxon>
        <taxon>Oomycota</taxon>
        <taxon>Peronosporomycetes</taxon>
        <taxon>Peronosporales</taxon>
        <taxon>Peronosporaceae</taxon>
        <taxon>Peronospora</taxon>
    </lineage>
</organism>
<feature type="compositionally biased region" description="Low complexity" evidence="3">
    <location>
        <begin position="64"/>
        <end position="77"/>
    </location>
</feature>
<dbReference type="EMBL" id="CAKKTJ010000284">
    <property type="protein sequence ID" value="CAH0478959.1"/>
    <property type="molecule type" value="Genomic_DNA"/>
</dbReference>
<keyword evidence="1" id="KW-0677">Repeat</keyword>
<name>A0AAU9L330_9STRA</name>
<evidence type="ECO:0000256" key="1">
    <source>
        <dbReference type="ARBA" id="ARBA00022737"/>
    </source>
</evidence>
<dbReference type="AlphaFoldDB" id="A0AAU9L330"/>
<gene>
    <name evidence="5" type="ORF">PBS001_LOCUS4329</name>
    <name evidence="4" type="ORF">PBS003_LOCUS5634</name>
</gene>
<dbReference type="CDD" id="cd14733">
    <property type="entry name" value="BACK"/>
    <property type="match status" value="1"/>
</dbReference>
<evidence type="ECO:0000256" key="2">
    <source>
        <dbReference type="PROSITE-ProRule" id="PRU00235"/>
    </source>
</evidence>
<sequence length="246" mass="26770">MSGAVMFNAWVSLCIQRGLDIVDVSCAQNHSIALSACGSVFTWGHNVPALSHQPNRTHRDWHTSSPGNSVAAPPSPSAPQAAVLSRYGPVKIVCAFEDYCAVATHQGDLVTWGCGQQGVLGHGRGNTWQPSPKRVVGVKKAISVASGHHHTAVLLAPLCPDFGATAEVAVRDVVPSLLELVEQKITAYITVNNCALVWRYAKFYAALRLQSYCLEYMQNNWDAILDAVGWERMETLFDLMLPPMEE</sequence>
<dbReference type="Proteomes" id="UP001158986">
    <property type="component" value="Unassembled WGS sequence"/>
</dbReference>
<dbReference type="InterPro" id="IPR000408">
    <property type="entry name" value="Reg_chr_condens"/>
</dbReference>
<dbReference type="InterPro" id="IPR009091">
    <property type="entry name" value="RCC1/BLIP-II"/>
</dbReference>